<protein>
    <submittedName>
        <fullName evidence="2">Uncharacterized protein</fullName>
    </submittedName>
</protein>
<feature type="signal peptide" evidence="1">
    <location>
        <begin position="1"/>
        <end position="21"/>
    </location>
</feature>
<accession>A0A512BFV7</accession>
<dbReference type="AlphaFoldDB" id="A0A512BFV7"/>
<dbReference type="Proteomes" id="UP000321513">
    <property type="component" value="Unassembled WGS sequence"/>
</dbReference>
<gene>
    <name evidence="2" type="ORF">SAE01_33500</name>
</gene>
<sequence length="61" mass="6335">MKKLLLLLPLAAIVSCGNDNSANSRSADSTTVDTSFSKGVVIDSSISNKMNADTTGMSEAR</sequence>
<keyword evidence="1" id="KW-0732">Signal</keyword>
<comment type="caution">
    <text evidence="2">The sequence shown here is derived from an EMBL/GenBank/DDBJ whole genome shotgun (WGS) entry which is preliminary data.</text>
</comment>
<dbReference type="EMBL" id="BJYT01000013">
    <property type="protein sequence ID" value="GEO10854.1"/>
    <property type="molecule type" value="Genomic_DNA"/>
</dbReference>
<name>A0A512BFV7_9BACT</name>
<evidence type="ECO:0000313" key="2">
    <source>
        <dbReference type="EMBL" id="GEO10854.1"/>
    </source>
</evidence>
<reference evidence="2 3" key="1">
    <citation type="submission" date="2019-07" db="EMBL/GenBank/DDBJ databases">
        <title>Whole genome shotgun sequence of Segetibacter aerophilus NBRC 106135.</title>
        <authorList>
            <person name="Hosoyama A."/>
            <person name="Uohara A."/>
            <person name="Ohji S."/>
            <person name="Ichikawa N."/>
        </authorList>
    </citation>
    <scope>NUCLEOTIDE SEQUENCE [LARGE SCALE GENOMIC DNA]</scope>
    <source>
        <strain evidence="2 3">NBRC 106135</strain>
    </source>
</reference>
<dbReference type="RefSeq" id="WP_147204966.1">
    <property type="nucleotide sequence ID" value="NZ_BJYT01000013.1"/>
</dbReference>
<evidence type="ECO:0000256" key="1">
    <source>
        <dbReference type="SAM" id="SignalP"/>
    </source>
</evidence>
<dbReference type="PROSITE" id="PS51257">
    <property type="entry name" value="PROKAR_LIPOPROTEIN"/>
    <property type="match status" value="1"/>
</dbReference>
<keyword evidence="3" id="KW-1185">Reference proteome</keyword>
<proteinExistence type="predicted"/>
<feature type="chain" id="PRO_5021703417" evidence="1">
    <location>
        <begin position="22"/>
        <end position="61"/>
    </location>
</feature>
<evidence type="ECO:0000313" key="3">
    <source>
        <dbReference type="Proteomes" id="UP000321513"/>
    </source>
</evidence>
<organism evidence="2 3">
    <name type="scientific">Segetibacter aerophilus</name>
    <dbReference type="NCBI Taxonomy" id="670293"/>
    <lineage>
        <taxon>Bacteria</taxon>
        <taxon>Pseudomonadati</taxon>
        <taxon>Bacteroidota</taxon>
        <taxon>Chitinophagia</taxon>
        <taxon>Chitinophagales</taxon>
        <taxon>Chitinophagaceae</taxon>
        <taxon>Segetibacter</taxon>
    </lineage>
</organism>